<evidence type="ECO:0000256" key="2">
    <source>
        <dbReference type="ARBA" id="ARBA00023002"/>
    </source>
</evidence>
<gene>
    <name evidence="7" type="ORF">HCJ96_06650</name>
</gene>
<dbReference type="Pfam" id="PF00389">
    <property type="entry name" value="2-Hacid_dh"/>
    <property type="match status" value="1"/>
</dbReference>
<comment type="caution">
    <text evidence="7">The sequence shown here is derived from an EMBL/GenBank/DDBJ whole genome shotgun (WGS) entry which is preliminary data.</text>
</comment>
<dbReference type="Proteomes" id="UP000709336">
    <property type="component" value="Unassembled WGS sequence"/>
</dbReference>
<dbReference type="InterPro" id="IPR029752">
    <property type="entry name" value="D-isomer_DH_CS1"/>
</dbReference>
<dbReference type="RefSeq" id="WP_169210248.1">
    <property type="nucleotide sequence ID" value="NZ_JAATNW010000003.1"/>
</dbReference>
<dbReference type="PANTHER" id="PTHR43026">
    <property type="entry name" value="2-HYDROXYACID DEHYDROGENASE HOMOLOG 1-RELATED"/>
    <property type="match status" value="1"/>
</dbReference>
<dbReference type="InterPro" id="IPR006139">
    <property type="entry name" value="D-isomer_2_OHA_DH_cat_dom"/>
</dbReference>
<dbReference type="InterPro" id="IPR036291">
    <property type="entry name" value="NAD(P)-bd_dom_sf"/>
</dbReference>
<evidence type="ECO:0000256" key="1">
    <source>
        <dbReference type="ARBA" id="ARBA00005854"/>
    </source>
</evidence>
<reference evidence="7 8" key="1">
    <citation type="submission" date="2020-03" db="EMBL/GenBank/DDBJ databases">
        <title>Alteromonas ponticola sp. nov., isolated from seawater.</title>
        <authorList>
            <person name="Yoon J.-H."/>
            <person name="Kim Y.-O."/>
        </authorList>
    </citation>
    <scope>NUCLEOTIDE SEQUENCE [LARGE SCALE GENOMIC DNA]</scope>
    <source>
        <strain evidence="7 8">MYP5</strain>
    </source>
</reference>
<comment type="similarity">
    <text evidence="1 4">Belongs to the D-isomer specific 2-hydroxyacid dehydrogenase family.</text>
</comment>
<dbReference type="SUPFAM" id="SSF51735">
    <property type="entry name" value="NAD(P)-binding Rossmann-fold domains"/>
    <property type="match status" value="1"/>
</dbReference>
<dbReference type="PROSITE" id="PS00671">
    <property type="entry name" value="D_2_HYDROXYACID_DH_3"/>
    <property type="match status" value="1"/>
</dbReference>
<evidence type="ECO:0000256" key="3">
    <source>
        <dbReference type="ARBA" id="ARBA00023027"/>
    </source>
</evidence>
<dbReference type="Pfam" id="PF02826">
    <property type="entry name" value="2-Hacid_dh_C"/>
    <property type="match status" value="1"/>
</dbReference>
<keyword evidence="3" id="KW-0520">NAD</keyword>
<feature type="domain" description="D-isomer specific 2-hydroxyacid dehydrogenase catalytic" evidence="5">
    <location>
        <begin position="3"/>
        <end position="327"/>
    </location>
</feature>
<dbReference type="PROSITE" id="PS00670">
    <property type="entry name" value="D_2_HYDROXYACID_DH_2"/>
    <property type="match status" value="1"/>
</dbReference>
<evidence type="ECO:0000313" key="7">
    <source>
        <dbReference type="EMBL" id="NMH59690.1"/>
    </source>
</evidence>
<keyword evidence="8" id="KW-1185">Reference proteome</keyword>
<dbReference type="PANTHER" id="PTHR43026:SF1">
    <property type="entry name" value="2-HYDROXYACID DEHYDROGENASE HOMOLOG 1-RELATED"/>
    <property type="match status" value="1"/>
</dbReference>
<protein>
    <submittedName>
        <fullName evidence="7">2-hydroxyacid dehydrogenase</fullName>
    </submittedName>
</protein>
<evidence type="ECO:0000259" key="5">
    <source>
        <dbReference type="Pfam" id="PF00389"/>
    </source>
</evidence>
<name>A0ABX1QZN5_9ALTE</name>
<feature type="domain" description="D-isomer specific 2-hydroxyacid dehydrogenase NAD-binding" evidence="6">
    <location>
        <begin position="110"/>
        <end position="297"/>
    </location>
</feature>
<sequence>MKVAVFSAKPYDTVLLDKASDSFNVQFSFFSDALNQSTVALCEGFDGVCVFVNDEVNSEVIQRLVKHKITHIALRCAGFNNVDINAAKQAGIRVSRVASYAPEAVAEHAVALMLTLNRKVHKAYNRVREGNFELDGLMGFNLKGKCIGVIGTGHIGKAIAKIMRGFGCQVVCCDPVISPALERLGAIYVSLEALLAQSDIISLHCPLSEDTYHLVDETAIARMRDGVMLINTSRGGLIDTQAVISGLKKGKIGYLGLDVYEMESALFFENRSSEIISDDVFERLATFHNVIITGHQGFFTEEAMHEIATAVVSNLVNHNAALGKCDNIVV</sequence>
<dbReference type="EMBL" id="JAATNW010000003">
    <property type="protein sequence ID" value="NMH59690.1"/>
    <property type="molecule type" value="Genomic_DNA"/>
</dbReference>
<dbReference type="Gene3D" id="3.40.50.720">
    <property type="entry name" value="NAD(P)-binding Rossmann-like Domain"/>
    <property type="match status" value="2"/>
</dbReference>
<dbReference type="CDD" id="cd12183">
    <property type="entry name" value="LDH_like_2"/>
    <property type="match status" value="1"/>
</dbReference>
<evidence type="ECO:0000256" key="4">
    <source>
        <dbReference type="RuleBase" id="RU003719"/>
    </source>
</evidence>
<proteinExistence type="inferred from homology"/>
<accession>A0ABX1QZN5</accession>
<evidence type="ECO:0000313" key="8">
    <source>
        <dbReference type="Proteomes" id="UP000709336"/>
    </source>
</evidence>
<dbReference type="InterPro" id="IPR058205">
    <property type="entry name" value="D-LDH-like"/>
</dbReference>
<dbReference type="SUPFAM" id="SSF52283">
    <property type="entry name" value="Formate/glycerate dehydrogenase catalytic domain-like"/>
    <property type="match status" value="1"/>
</dbReference>
<dbReference type="PROSITE" id="PS00065">
    <property type="entry name" value="D_2_HYDROXYACID_DH_1"/>
    <property type="match status" value="1"/>
</dbReference>
<keyword evidence="2 4" id="KW-0560">Oxidoreductase</keyword>
<dbReference type="InterPro" id="IPR006140">
    <property type="entry name" value="D-isomer_DH_NAD-bd"/>
</dbReference>
<evidence type="ECO:0000259" key="6">
    <source>
        <dbReference type="Pfam" id="PF02826"/>
    </source>
</evidence>
<dbReference type="InterPro" id="IPR029753">
    <property type="entry name" value="D-isomer_DH_CS"/>
</dbReference>
<organism evidence="7 8">
    <name type="scientific">Alteromonas ponticola</name>
    <dbReference type="NCBI Taxonomy" id="2720613"/>
    <lineage>
        <taxon>Bacteria</taxon>
        <taxon>Pseudomonadati</taxon>
        <taxon>Pseudomonadota</taxon>
        <taxon>Gammaproteobacteria</taxon>
        <taxon>Alteromonadales</taxon>
        <taxon>Alteromonadaceae</taxon>
        <taxon>Alteromonas/Salinimonas group</taxon>
        <taxon>Alteromonas</taxon>
    </lineage>
</organism>